<name>A0A7H0RR05_9VIRU</name>
<dbReference type="GO" id="GO:0006396">
    <property type="term" value="P:RNA processing"/>
    <property type="evidence" value="ECO:0007669"/>
    <property type="project" value="InterPro"/>
</dbReference>
<evidence type="ECO:0000256" key="3">
    <source>
        <dbReference type="ARBA" id="ARBA00022953"/>
    </source>
</evidence>
<dbReference type="InterPro" id="IPR043502">
    <property type="entry name" value="DNA/RNA_pol_sf"/>
</dbReference>
<evidence type="ECO:0000256" key="2">
    <source>
        <dbReference type="ARBA" id="ARBA00022695"/>
    </source>
</evidence>
<dbReference type="InterPro" id="IPR001788">
    <property type="entry name" value="RNA-dep_RNA_pol_alsuvir"/>
</dbReference>
<dbReference type="GO" id="GO:0039694">
    <property type="term" value="P:viral RNA genome replication"/>
    <property type="evidence" value="ECO:0007669"/>
    <property type="project" value="InterPro"/>
</dbReference>
<keyword evidence="3" id="KW-0693">Viral RNA replication</keyword>
<keyword evidence="2" id="KW-0548">Nucleotidyltransferase</keyword>
<reference evidence="6" key="1">
    <citation type="journal article" date="2020" name="Virus Evol.">
        <title>Analysis of the virome associated to grapevine downy mildew lesions reveals new mycovirus lineages.</title>
        <authorList>
            <person name="Chiapello M."/>
            <person name="Rodriguez-Romero J."/>
            <person name="Ayllon M.A."/>
            <person name="Turina M."/>
        </authorList>
    </citation>
    <scope>NUCLEOTIDE SEQUENCE</scope>
    <source>
        <strain evidence="6">DMG-B-DN43349</strain>
    </source>
</reference>
<protein>
    <submittedName>
        <fullName evidence="6">RdRp</fullName>
    </submittedName>
</protein>
<feature type="domain" description="RdRp catalytic" evidence="4">
    <location>
        <begin position="888"/>
        <end position="1001"/>
    </location>
</feature>
<accession>A0A7H0RR05</accession>
<dbReference type="PROSITE" id="PS51743">
    <property type="entry name" value="ALPHAVIRUS_MT"/>
    <property type="match status" value="1"/>
</dbReference>
<organism evidence="6">
    <name type="scientific">Plasmopara viticola lesion associated vivivirus 3</name>
    <dbReference type="NCBI Taxonomy" id="2770122"/>
    <lineage>
        <taxon>Viruses</taxon>
        <taxon>Riboviria</taxon>
    </lineage>
</organism>
<evidence type="ECO:0000313" key="6">
    <source>
        <dbReference type="EMBL" id="QNQ74059.1"/>
    </source>
</evidence>
<dbReference type="GO" id="GO:0006351">
    <property type="term" value="P:DNA-templated transcription"/>
    <property type="evidence" value="ECO:0007669"/>
    <property type="project" value="InterPro"/>
</dbReference>
<evidence type="ECO:0000256" key="1">
    <source>
        <dbReference type="ARBA" id="ARBA00022679"/>
    </source>
</evidence>
<dbReference type="Pfam" id="PF01660">
    <property type="entry name" value="Vmethyltransf"/>
    <property type="match status" value="1"/>
</dbReference>
<sequence>MSNRSNDDGKSSVGRAYESATSFGVNHPLYTGLVEVAERKAAEYATARGGMRKSATPYYMTVALRTEEMTRIAAVYPELRLVNVGHMRPAHPMHVATRRAALAWCLTQAKMFSETVTVYGSPLVSILEAGFTSASLRVDPSSAVAVHERHDAAMDAFKIYSDFIRIGKEAGVALRRSAYDEFLRGDGVKVVADSNAITRADALCVDGMMRDYSPMQVASMMLQNNAEVAFGTFPYRPEMLVNREGKFSDDGVFYAREDQEMVFKYSSGAAGVSSYSLMSWTAWLTSHTFCLGVGASAVWYQMELLKNRENVMFYRMTRLDCEPSETQLVHALDLNFDAPKYVVRSYKLKGLGLDPSLPTSWEKNNYVVDKRLVDRTYQMAMTLSREQFNRFAIRKQLRIVNDRITIEGTRVIVNKSLDESVVDALVTDIFTRAFVDRFKAGTLTAEARDVATRLERLSGASTAKKLWALAVYSVTHFWESNLSPGVEGLRDICDSIDRALAIQPFQPGVPDFNLAPSYVLIGANSSQAALATDLQLVREITRKAGESSRGYGSALARAFANAAAAVTTRKDVFRVDLQNLYDTPRSVTEMAQRLVKTVKWSNPLDEAPLERYAHEAAVVRAHKREDVQYRFTASPDPVLVFNEFYSSLFPGLAEQNLEYDTASISLDPQDRVLMASYMKLPKYFGDVPRPRLLYKSKIKALNVPKRQLTLQEMLSAVSARNCNAPQVSLPQDDAITALAVWNNFLEVACVDEAKDMLLKYQTDPVAVEEDALREWITQSSPEKVAAVIKDLEETGRALEDMDVSDYLMMLKSDVKPTLSMKPVNQRTEPQVIVYHEKPLSAFYSSIFRVIARRFISLLKPNIYVNLLKDSVGIEKWMRGVHPFGKEGLQFLENDFSKFDKSQGKFVFELERVVFGALGMNQKFLSKWLNGHESCNLRAVSLGMSLRVLYQRKSGDATTALGNVIVNVMSVLYSYRLSSIHWGVFMGDDSLVCVANNGYDPDAVQVLAEVFNLGAKMYCTTAPYFASNFVFIDNVNNDVFFVPDPVKRIERWSMSINGDDPQWHERYISARDAMENYIDCARVSTLPKMIGERYNITPTAANGLPDAIATVITNESRFRAMWEEHPECSIY</sequence>
<dbReference type="GO" id="GO:0016556">
    <property type="term" value="P:mRNA modification"/>
    <property type="evidence" value="ECO:0007669"/>
    <property type="project" value="InterPro"/>
</dbReference>
<dbReference type="Pfam" id="PF00978">
    <property type="entry name" value="RdRP_2"/>
    <property type="match status" value="1"/>
</dbReference>
<dbReference type="InterPro" id="IPR002588">
    <property type="entry name" value="Alphavirus-like_MT_dom"/>
</dbReference>
<evidence type="ECO:0000259" key="4">
    <source>
        <dbReference type="PROSITE" id="PS50507"/>
    </source>
</evidence>
<feature type="domain" description="Alphavirus-like MT" evidence="5">
    <location>
        <begin position="82"/>
        <end position="284"/>
    </location>
</feature>
<dbReference type="PROSITE" id="PS50507">
    <property type="entry name" value="RDRP_SSRNA_POS"/>
    <property type="match status" value="1"/>
</dbReference>
<keyword evidence="1" id="KW-0808">Transferase</keyword>
<dbReference type="InterPro" id="IPR007094">
    <property type="entry name" value="RNA-dir_pol_PSvirus"/>
</dbReference>
<dbReference type="GO" id="GO:0003968">
    <property type="term" value="F:RNA-directed RNA polymerase activity"/>
    <property type="evidence" value="ECO:0007669"/>
    <property type="project" value="InterPro"/>
</dbReference>
<dbReference type="GO" id="GO:0008174">
    <property type="term" value="F:mRNA methyltransferase activity"/>
    <property type="evidence" value="ECO:0007669"/>
    <property type="project" value="UniProtKB-UniRule"/>
</dbReference>
<proteinExistence type="predicted"/>
<evidence type="ECO:0000259" key="5">
    <source>
        <dbReference type="PROSITE" id="PS51743"/>
    </source>
</evidence>
<dbReference type="SUPFAM" id="SSF56672">
    <property type="entry name" value="DNA/RNA polymerases"/>
    <property type="match status" value="1"/>
</dbReference>
<dbReference type="EMBL" id="MT338020">
    <property type="protein sequence ID" value="QNQ74059.1"/>
    <property type="molecule type" value="Genomic_RNA"/>
</dbReference>
<dbReference type="GO" id="GO:0003723">
    <property type="term" value="F:RNA binding"/>
    <property type="evidence" value="ECO:0007669"/>
    <property type="project" value="InterPro"/>
</dbReference>